<dbReference type="Pfam" id="PF06594">
    <property type="entry name" value="HCBP_related"/>
    <property type="match status" value="1"/>
</dbReference>
<evidence type="ECO:0000259" key="4">
    <source>
        <dbReference type="Pfam" id="PF06594"/>
    </source>
</evidence>
<dbReference type="InterPro" id="IPR011049">
    <property type="entry name" value="Serralysin-like_metalloprot_C"/>
</dbReference>
<evidence type="ECO:0000256" key="1">
    <source>
        <dbReference type="ARBA" id="ARBA00004613"/>
    </source>
</evidence>
<feature type="region of interest" description="Disordered" evidence="3">
    <location>
        <begin position="385"/>
        <end position="405"/>
    </location>
</feature>
<gene>
    <name evidence="5" type="ORF">NITINOP_3209</name>
</gene>
<dbReference type="Pfam" id="PF00353">
    <property type="entry name" value="HemolysinCabind"/>
    <property type="match status" value="6"/>
</dbReference>
<dbReference type="KEGG" id="nio:NITINOP_3209"/>
<dbReference type="STRING" id="1715989.NITINOP_3209"/>
<dbReference type="InterPro" id="IPR001343">
    <property type="entry name" value="Hemolysn_Ca-bd"/>
</dbReference>
<evidence type="ECO:0000313" key="5">
    <source>
        <dbReference type="EMBL" id="CUQ68181.1"/>
    </source>
</evidence>
<dbReference type="InterPro" id="IPR050557">
    <property type="entry name" value="RTX_toxin/Mannuronan_C5-epim"/>
</dbReference>
<protein>
    <recommendedName>
        <fullName evidence="4">Haemolysin-type calcium binding-related domain-containing protein</fullName>
    </recommendedName>
</protein>
<feature type="domain" description="Haemolysin-type calcium binding-related" evidence="4">
    <location>
        <begin position="772"/>
        <end position="801"/>
    </location>
</feature>
<dbReference type="PANTHER" id="PTHR38340">
    <property type="entry name" value="S-LAYER PROTEIN"/>
    <property type="match status" value="1"/>
</dbReference>
<evidence type="ECO:0000256" key="3">
    <source>
        <dbReference type="SAM" id="MobiDB-lite"/>
    </source>
</evidence>
<sequence length="863" mass="86828">MALITGSTTTDWSTVNVGALFDVETQFNTFFSRFEQISADIAAGYFIVNSATSTSVSITLLPPSANAGATLVAKGSQFFGRNVDPIINSFVFNNPSTGELLRFSGTLDGVGNEVVKSFTIGVPSFQFTMLGQIVVNQAGGVVSGRITELRGTFGSTTVTIRGTLVADVDFNLSGTVTQIAIMSGTDTIMMRSLSIPYSALSTITTVSELFSVVGAQMTGNDTIIYTNNSAAGMSFLSGPGNDVITIGGPNGDTLGGGSGDDVLDGGAGDDAILGGDGNDAVVIRNAADHGSGEVIAGGAGDDTIRFASVVPGQTLVLASGVTEIESVVIGTAAGVTTGKTALNVDASAVSNGLSITGNAGDNVLTGTDLDDVLVGNAGHDTLNGGAGRDRLIGGPGNDTLSGGPGDDTYVIGQGTDVLVEEPGAGTDLVESSITHALGPNFENLTLTGTKPINGTGNELNNVIIGNGAANVLEGGAGNDTLIGNGGNDRLDGGVGDDAMEGGAGNDTYIVDSLGDTVTESLAGAAGGIDLVLSAVDFTLGPNVEHLTLTGTADLAGTGNELNNILIGNSGNNVLEGGAGTDTLSGGAGDDTLDGGAGRDRLIGGAGDDTYLVDLVRAGEGVAATVKLEDTITEGRNQGTDQVILRGIVSDLMRATTLTLGANLERLDAGSTADTKLNLTGNALDNELIGNGADNLLIGLAGNDRLDGRVGNDVLIGGQGNDVLIGGAGSDTYVFGRGDGQDVIQDTDGAADKVLFGRGTAPVDVILSRQADDLRLALRRTSDQVTIRDWYVGAANQVETIETGTRHLLLHTQVESLIQAMVQFTTDTGLSWEAAAAGAGTGGQQAQFQAILAAHWTGAGSEGA</sequence>
<dbReference type="SUPFAM" id="SSF51120">
    <property type="entry name" value="beta-Roll"/>
    <property type="match status" value="5"/>
</dbReference>
<dbReference type="InterPro" id="IPR018511">
    <property type="entry name" value="Hemolysin-typ_Ca-bd_CS"/>
</dbReference>
<keyword evidence="6" id="KW-1185">Reference proteome</keyword>
<dbReference type="OrthoDB" id="423639at2"/>
<dbReference type="PROSITE" id="PS00330">
    <property type="entry name" value="HEMOLYSIN_CALCIUM"/>
    <property type="match status" value="9"/>
</dbReference>
<organism evidence="5 6">
    <name type="scientific">Candidatus Nitrospira inopinata</name>
    <dbReference type="NCBI Taxonomy" id="1715989"/>
    <lineage>
        <taxon>Bacteria</taxon>
        <taxon>Pseudomonadati</taxon>
        <taxon>Nitrospirota</taxon>
        <taxon>Nitrospiria</taxon>
        <taxon>Nitrospirales</taxon>
        <taxon>Nitrospiraceae</taxon>
        <taxon>Nitrospira</taxon>
    </lineage>
</organism>
<name>A0A0S4KVM6_9BACT</name>
<reference evidence="6" key="1">
    <citation type="submission" date="2015-09" db="EMBL/GenBank/DDBJ databases">
        <authorList>
            <person name="Daims H."/>
        </authorList>
    </citation>
    <scope>NUCLEOTIDE SEQUENCE [LARGE SCALE GENOMIC DNA]</scope>
</reference>
<dbReference type="GO" id="GO:0005509">
    <property type="term" value="F:calcium ion binding"/>
    <property type="evidence" value="ECO:0007669"/>
    <property type="project" value="InterPro"/>
</dbReference>
<keyword evidence="2" id="KW-0964">Secreted</keyword>
<evidence type="ECO:0000313" key="6">
    <source>
        <dbReference type="Proteomes" id="UP000066284"/>
    </source>
</evidence>
<dbReference type="InterPro" id="IPR010566">
    <property type="entry name" value="Haemolys_ca-bd"/>
</dbReference>
<comment type="subcellular location">
    <subcellularLocation>
        <location evidence="1">Secreted</location>
    </subcellularLocation>
</comment>
<dbReference type="AlphaFoldDB" id="A0A0S4KVM6"/>
<dbReference type="PRINTS" id="PR00313">
    <property type="entry name" value="CABNDNGRPT"/>
</dbReference>
<dbReference type="GO" id="GO:0005576">
    <property type="term" value="C:extracellular region"/>
    <property type="evidence" value="ECO:0007669"/>
    <property type="project" value="UniProtKB-SubCell"/>
</dbReference>
<dbReference type="Gene3D" id="2.150.10.10">
    <property type="entry name" value="Serralysin-like metalloprotease, C-terminal"/>
    <property type="match status" value="5"/>
</dbReference>
<dbReference type="EMBL" id="LN885086">
    <property type="protein sequence ID" value="CUQ68181.1"/>
    <property type="molecule type" value="Genomic_DNA"/>
</dbReference>
<dbReference type="PANTHER" id="PTHR38340:SF1">
    <property type="entry name" value="S-LAYER PROTEIN"/>
    <property type="match status" value="1"/>
</dbReference>
<dbReference type="RefSeq" id="WP_062487288.1">
    <property type="nucleotide sequence ID" value="NZ_LN885086.1"/>
</dbReference>
<proteinExistence type="predicted"/>
<evidence type="ECO:0000256" key="2">
    <source>
        <dbReference type="ARBA" id="ARBA00022525"/>
    </source>
</evidence>
<dbReference type="Proteomes" id="UP000066284">
    <property type="component" value="Chromosome 1"/>
</dbReference>
<accession>A0A0S4KVM6</accession>